<keyword evidence="5" id="KW-1185">Reference proteome</keyword>
<dbReference type="KEGG" id="gfe:Gferi_17065"/>
<evidence type="ECO:0000256" key="1">
    <source>
        <dbReference type="ARBA" id="ARBA00006964"/>
    </source>
</evidence>
<dbReference type="RefSeq" id="WP_069978590.1">
    <property type="nucleotide sequence ID" value="NZ_CP017269.1"/>
</dbReference>
<keyword evidence="3" id="KW-0479">Metal-binding</keyword>
<dbReference type="GO" id="GO:0046872">
    <property type="term" value="F:metal ion binding"/>
    <property type="evidence" value="ECO:0007669"/>
    <property type="project" value="UniProtKB-KW"/>
</dbReference>
<dbReference type="OrthoDB" id="9798371at2"/>
<gene>
    <name evidence="4" type="ORF">Gferi_17065</name>
</gene>
<evidence type="ECO:0000313" key="4">
    <source>
        <dbReference type="EMBL" id="AOT71109.1"/>
    </source>
</evidence>
<reference evidence="4 5" key="1">
    <citation type="submission" date="2016-09" db="EMBL/GenBank/DDBJ databases">
        <title>Genomic analysis reveals versatility of anaerobic energy metabolism of Geosporobacter ferrireducens IRF9 of phylum Firmicutes.</title>
        <authorList>
            <person name="Kim S.-J."/>
        </authorList>
    </citation>
    <scope>NUCLEOTIDE SEQUENCE [LARGE SCALE GENOMIC DNA]</scope>
    <source>
        <strain evidence="4 5">IRF9</strain>
    </source>
</reference>
<dbReference type="InterPro" id="IPR036069">
    <property type="entry name" value="DUF34/NIF3_sf"/>
</dbReference>
<dbReference type="InterPro" id="IPR002678">
    <property type="entry name" value="DUF34/NIF3"/>
</dbReference>
<proteinExistence type="inferred from homology"/>
<dbReference type="EMBL" id="CP017269">
    <property type="protein sequence ID" value="AOT71109.1"/>
    <property type="molecule type" value="Genomic_DNA"/>
</dbReference>
<dbReference type="Pfam" id="PF01784">
    <property type="entry name" value="DUF34_NIF3"/>
    <property type="match status" value="1"/>
</dbReference>
<comment type="similarity">
    <text evidence="1">Belongs to the GTP cyclohydrolase I type 2/NIF3 family.</text>
</comment>
<feature type="binding site" evidence="3">
    <location>
        <position position="61"/>
    </location>
    <ligand>
        <name>a divalent metal cation</name>
        <dbReference type="ChEBI" id="CHEBI:60240"/>
        <label>1</label>
    </ligand>
</feature>
<accession>A0A1D8GJL8</accession>
<evidence type="ECO:0000256" key="3">
    <source>
        <dbReference type="PIRSR" id="PIRSR602678-1"/>
    </source>
</evidence>
<protein>
    <recommendedName>
        <fullName evidence="2">GTP cyclohydrolase 1 type 2 homolog</fullName>
    </recommendedName>
</protein>
<dbReference type="SUPFAM" id="SSF102705">
    <property type="entry name" value="NIF3 (NGG1p interacting factor 3)-like"/>
    <property type="match status" value="1"/>
</dbReference>
<evidence type="ECO:0000256" key="2">
    <source>
        <dbReference type="ARBA" id="ARBA00022112"/>
    </source>
</evidence>
<organism evidence="4 5">
    <name type="scientific">Geosporobacter ferrireducens</name>
    <dbReference type="NCBI Taxonomy" id="1424294"/>
    <lineage>
        <taxon>Bacteria</taxon>
        <taxon>Bacillati</taxon>
        <taxon>Bacillota</taxon>
        <taxon>Clostridia</taxon>
        <taxon>Peptostreptococcales</taxon>
        <taxon>Thermotaleaceae</taxon>
        <taxon>Geosporobacter</taxon>
    </lineage>
</organism>
<sequence>MNTKEIMDIALELSDLKEIPWDSGIVVQGDNIKKVLFGVDMETQELLLGKELGVDLVISHHPHTGEQEIHFHKVLEVQIDKMISYGIPINKAQKALRKKVNSLERNAHVKNYDRIQSAAKLLKMPYMNIHLPADRITEKYVQNYIDQVLHNNPKATLKDVINTLMQIREYQSTPAGPVIRVGGSDDYAGKVAVLMAGGTNGGTDVFKAYFEAGVGTIICMHIPDDVREEVEKQNIGNVIVAGHMASDSIGLNILIKELRNRGLEVITMSGIIE</sequence>
<evidence type="ECO:0000313" key="5">
    <source>
        <dbReference type="Proteomes" id="UP000095743"/>
    </source>
</evidence>
<feature type="binding site" evidence="3">
    <location>
        <position position="243"/>
    </location>
    <ligand>
        <name>a divalent metal cation</name>
        <dbReference type="ChEBI" id="CHEBI:60240"/>
        <label>1</label>
    </ligand>
</feature>
<feature type="binding site" evidence="3">
    <location>
        <position position="60"/>
    </location>
    <ligand>
        <name>a divalent metal cation</name>
        <dbReference type="ChEBI" id="CHEBI:60240"/>
        <label>1</label>
    </ligand>
</feature>
<name>A0A1D8GJL8_9FIRM</name>
<dbReference type="AlphaFoldDB" id="A0A1D8GJL8"/>
<dbReference type="Gene3D" id="3.40.1390.30">
    <property type="entry name" value="NIF3 (NGG1p interacting factor 3)-like"/>
    <property type="match status" value="2"/>
</dbReference>
<dbReference type="STRING" id="1424294.Gferi_17065"/>
<dbReference type="Proteomes" id="UP000095743">
    <property type="component" value="Chromosome"/>
</dbReference>